<dbReference type="InterPro" id="IPR001282">
    <property type="entry name" value="G6P_DH"/>
</dbReference>
<dbReference type="Gene3D" id="3.30.360.10">
    <property type="entry name" value="Dihydrodipicolinate Reductase, domain 2"/>
    <property type="match status" value="1"/>
</dbReference>
<dbReference type="InterPro" id="IPR036291">
    <property type="entry name" value="NAD(P)-bd_dom_sf"/>
</dbReference>
<organism evidence="9 10">
    <name type="scientific">Actinopolymorpha pittospori</name>
    <dbReference type="NCBI Taxonomy" id="648752"/>
    <lineage>
        <taxon>Bacteria</taxon>
        <taxon>Bacillati</taxon>
        <taxon>Actinomycetota</taxon>
        <taxon>Actinomycetes</taxon>
        <taxon>Propionibacteriales</taxon>
        <taxon>Actinopolymorphaceae</taxon>
        <taxon>Actinopolymorpha</taxon>
    </lineage>
</organism>
<dbReference type="InterPro" id="IPR022675">
    <property type="entry name" value="G6P_DH_C"/>
</dbReference>
<feature type="binding site" evidence="6">
    <location>
        <position position="316"/>
    </location>
    <ligand>
        <name>substrate</name>
    </ligand>
</feature>
<dbReference type="GO" id="GO:0050661">
    <property type="term" value="F:NADP binding"/>
    <property type="evidence" value="ECO:0007669"/>
    <property type="project" value="UniProtKB-UniRule"/>
</dbReference>
<comment type="caution">
    <text evidence="6">Lacks conserved residue(s) required for the propagation of feature annotation.</text>
</comment>
<sequence length="457" mass="51086">MGNDRVDAMVIFGATGDLAKLQTYPALVSLVERGVLDVPIIGVAHRGWNRQEFREYAAASLEQNHIDPHSGAAARMLDLLDYVNGDLTAQETYQALSDRLGERRRILFYLEVPPLLFGQIADGLASVGLHRDSRIMVEKPFGTDLESAQELNATMHKVFAEEDIFRVDHWLGLEPMENILYVRFANSIIDPLLNRTHVESIQITMAEDFGVADRGKFYDRTGAFRDVLQNHLMQLLASIIADEPAEGLRSWQDQRAHAIQSLRPLSADDTVRGQYTGYRDVPGVAPDSTVETYFAVRLFADSPRWQDVPILIRGGKCMPVSASEVSVRFRQPERNVAGIEGFRGMNELRFRVRPETAVTLTLAGKKPGIDAQAQVEELTFAQQPGSDPRPYDRLIGAALEGDRFFFAREDTVEASWRVVDPILGDVAPLYDYTPGTWGPREADRLLPEGVPWHDLAG</sequence>
<evidence type="ECO:0000256" key="4">
    <source>
        <dbReference type="ARBA" id="ARBA00023002"/>
    </source>
</evidence>
<feature type="domain" description="Glucose-6-phosphate dehydrogenase NAD-binding" evidence="7">
    <location>
        <begin position="10"/>
        <end position="178"/>
    </location>
</feature>
<comment type="pathway">
    <text evidence="1 6">Carbohydrate degradation; pentose phosphate pathway; D-ribulose 5-phosphate from D-glucose 6-phosphate (oxidative stage): step 1/3.</text>
</comment>
<feature type="binding site" evidence="6">
    <location>
        <begin position="13"/>
        <end position="20"/>
    </location>
    <ligand>
        <name>NADP(+)</name>
        <dbReference type="ChEBI" id="CHEBI:58349"/>
    </ligand>
</feature>
<dbReference type="GO" id="GO:0006006">
    <property type="term" value="P:glucose metabolic process"/>
    <property type="evidence" value="ECO:0007669"/>
    <property type="project" value="UniProtKB-KW"/>
</dbReference>
<evidence type="ECO:0000256" key="5">
    <source>
        <dbReference type="ARBA" id="ARBA00023277"/>
    </source>
</evidence>
<evidence type="ECO:0000313" key="10">
    <source>
        <dbReference type="Proteomes" id="UP000638648"/>
    </source>
</evidence>
<name>A0A927MV13_9ACTN</name>
<dbReference type="PANTHER" id="PTHR23429">
    <property type="entry name" value="GLUCOSE-6-PHOSPHATE 1-DEHYDROGENASE G6PD"/>
    <property type="match status" value="1"/>
</dbReference>
<dbReference type="GO" id="GO:0005829">
    <property type="term" value="C:cytosol"/>
    <property type="evidence" value="ECO:0007669"/>
    <property type="project" value="TreeGrafter"/>
</dbReference>
<dbReference type="Pfam" id="PF02781">
    <property type="entry name" value="G6PD_C"/>
    <property type="match status" value="1"/>
</dbReference>
<evidence type="ECO:0000256" key="3">
    <source>
        <dbReference type="ARBA" id="ARBA00022857"/>
    </source>
</evidence>
<proteinExistence type="inferred from homology"/>
<dbReference type="Gene3D" id="3.40.50.720">
    <property type="entry name" value="NAD(P)-binding Rossmann-like Domain"/>
    <property type="match status" value="1"/>
</dbReference>
<feature type="binding site" evidence="6">
    <location>
        <position position="226"/>
    </location>
    <ligand>
        <name>substrate</name>
    </ligand>
</feature>
<dbReference type="SUPFAM" id="SSF55347">
    <property type="entry name" value="Glyceraldehyde-3-phosphate dehydrogenase-like, C-terminal domain"/>
    <property type="match status" value="1"/>
</dbReference>
<feature type="active site" description="Proton acceptor" evidence="6">
    <location>
        <position position="231"/>
    </location>
</feature>
<comment type="similarity">
    <text evidence="6">Belongs to the glucose-6-phosphate dehydrogenase family.</text>
</comment>
<evidence type="ECO:0000313" key="9">
    <source>
        <dbReference type="EMBL" id="MBE1607149.1"/>
    </source>
</evidence>
<feature type="binding site" evidence="6">
    <location>
        <position position="139"/>
    </location>
    <ligand>
        <name>NADP(+)</name>
        <dbReference type="ChEBI" id="CHEBI:58349"/>
    </ligand>
</feature>
<dbReference type="HAMAP" id="MF_00966">
    <property type="entry name" value="G6PD"/>
    <property type="match status" value="1"/>
</dbReference>
<dbReference type="PANTHER" id="PTHR23429:SF0">
    <property type="entry name" value="GLUCOSE-6-PHOSPHATE 1-DEHYDROGENASE"/>
    <property type="match status" value="1"/>
</dbReference>
<gene>
    <name evidence="6" type="primary">zwf</name>
    <name evidence="9" type="ORF">HEB94_003997</name>
</gene>
<comment type="caution">
    <text evidence="9">The sequence shown here is derived from an EMBL/GenBank/DDBJ whole genome shotgun (WGS) entry which is preliminary data.</text>
</comment>
<keyword evidence="5 6" id="KW-0119">Carbohydrate metabolism</keyword>
<reference evidence="9" key="1">
    <citation type="submission" date="2020-10" db="EMBL/GenBank/DDBJ databases">
        <title>Sequencing the genomes of 1000 actinobacteria strains.</title>
        <authorList>
            <person name="Klenk H.-P."/>
        </authorList>
    </citation>
    <scope>NUCLEOTIDE SEQUENCE</scope>
    <source>
        <strain evidence="9">DSM 45354</strain>
    </source>
</reference>
<protein>
    <recommendedName>
        <fullName evidence="6">Glucose-6-phosphate 1-dehydrogenase</fullName>
        <shortName evidence="6">G6PD</shortName>
        <ecNumber evidence="6">1.1.1.49</ecNumber>
    </recommendedName>
</protein>
<evidence type="ECO:0000256" key="6">
    <source>
        <dbReference type="HAMAP-Rule" id="MF_00966"/>
    </source>
</evidence>
<dbReference type="PIRSF" id="PIRSF000110">
    <property type="entry name" value="G6PD"/>
    <property type="match status" value="1"/>
</dbReference>
<keyword evidence="10" id="KW-1185">Reference proteome</keyword>
<comment type="catalytic activity">
    <reaction evidence="6">
        <text>D-glucose 6-phosphate + NADP(+) = 6-phospho-D-glucono-1,5-lactone + NADPH + H(+)</text>
        <dbReference type="Rhea" id="RHEA:15841"/>
        <dbReference type="ChEBI" id="CHEBI:15378"/>
        <dbReference type="ChEBI" id="CHEBI:57783"/>
        <dbReference type="ChEBI" id="CHEBI:57955"/>
        <dbReference type="ChEBI" id="CHEBI:58349"/>
        <dbReference type="ChEBI" id="CHEBI:61548"/>
        <dbReference type="EC" id="1.1.1.49"/>
    </reaction>
</comment>
<dbReference type="SUPFAM" id="SSF51735">
    <property type="entry name" value="NAD(P)-binding Rossmann-fold domains"/>
    <property type="match status" value="1"/>
</dbReference>
<dbReference type="GO" id="GO:0004345">
    <property type="term" value="F:glucose-6-phosphate dehydrogenase activity"/>
    <property type="evidence" value="ECO:0007669"/>
    <property type="project" value="UniProtKB-UniRule"/>
</dbReference>
<keyword evidence="2 6" id="KW-0313">Glucose metabolism</keyword>
<feature type="domain" description="Glucose-6-phosphate dehydrogenase C-terminal" evidence="8">
    <location>
        <begin position="181"/>
        <end position="447"/>
    </location>
</feature>
<dbReference type="EMBL" id="JADBEM010000001">
    <property type="protein sequence ID" value="MBE1607149.1"/>
    <property type="molecule type" value="Genomic_DNA"/>
</dbReference>
<dbReference type="EC" id="1.1.1.49" evidence="6"/>
<dbReference type="PRINTS" id="PR00079">
    <property type="entry name" value="G6PDHDRGNASE"/>
</dbReference>
<dbReference type="InterPro" id="IPR022674">
    <property type="entry name" value="G6P_DH_NAD-bd"/>
</dbReference>
<dbReference type="AlphaFoldDB" id="A0A927MV13"/>
<comment type="function">
    <text evidence="6">Catalyzes the oxidation of glucose 6-phosphate to 6-phosphogluconolactone.</text>
</comment>
<keyword evidence="3 6" id="KW-0521">NADP</keyword>
<evidence type="ECO:0000256" key="1">
    <source>
        <dbReference type="ARBA" id="ARBA00004937"/>
    </source>
</evidence>
<feature type="binding site" evidence="6">
    <location>
        <begin position="86"/>
        <end position="87"/>
    </location>
    <ligand>
        <name>NADP(+)</name>
        <dbReference type="ChEBI" id="CHEBI:58349"/>
    </ligand>
</feature>
<accession>A0A927MV13</accession>
<dbReference type="Proteomes" id="UP000638648">
    <property type="component" value="Unassembled WGS sequence"/>
</dbReference>
<dbReference type="NCBIfam" id="TIGR00871">
    <property type="entry name" value="zwf"/>
    <property type="match status" value="1"/>
</dbReference>
<keyword evidence="4 6" id="KW-0560">Oxidoreductase</keyword>
<evidence type="ECO:0000256" key="2">
    <source>
        <dbReference type="ARBA" id="ARBA00022526"/>
    </source>
</evidence>
<feature type="binding site" evidence="6">
    <location>
        <position position="169"/>
    </location>
    <ligand>
        <name>substrate</name>
    </ligand>
</feature>
<feature type="binding site" evidence="6">
    <location>
        <position position="207"/>
    </location>
    <ligand>
        <name>substrate</name>
    </ligand>
</feature>
<dbReference type="Pfam" id="PF00479">
    <property type="entry name" value="G6PD_N"/>
    <property type="match status" value="1"/>
</dbReference>
<dbReference type="RefSeq" id="WP_192751141.1">
    <property type="nucleotide sequence ID" value="NZ_BAABJL010000175.1"/>
</dbReference>
<evidence type="ECO:0000259" key="7">
    <source>
        <dbReference type="Pfam" id="PF00479"/>
    </source>
</evidence>
<evidence type="ECO:0000259" key="8">
    <source>
        <dbReference type="Pfam" id="PF02781"/>
    </source>
</evidence>
<dbReference type="GO" id="GO:0009051">
    <property type="term" value="P:pentose-phosphate shunt, oxidative branch"/>
    <property type="evidence" value="ECO:0007669"/>
    <property type="project" value="TreeGrafter"/>
</dbReference>